<reference evidence="1" key="1">
    <citation type="journal article" date="2020" name="Stud. Mycol.">
        <title>101 Dothideomycetes genomes: a test case for predicting lifestyles and emergence of pathogens.</title>
        <authorList>
            <person name="Haridas S."/>
            <person name="Albert R."/>
            <person name="Binder M."/>
            <person name="Bloem J."/>
            <person name="Labutti K."/>
            <person name="Salamov A."/>
            <person name="Andreopoulos B."/>
            <person name="Baker S."/>
            <person name="Barry K."/>
            <person name="Bills G."/>
            <person name="Bluhm B."/>
            <person name="Cannon C."/>
            <person name="Castanera R."/>
            <person name="Culley D."/>
            <person name="Daum C."/>
            <person name="Ezra D."/>
            <person name="Gonzalez J."/>
            <person name="Henrissat B."/>
            <person name="Kuo A."/>
            <person name="Liang C."/>
            <person name="Lipzen A."/>
            <person name="Lutzoni F."/>
            <person name="Magnuson J."/>
            <person name="Mondo S."/>
            <person name="Nolan M."/>
            <person name="Ohm R."/>
            <person name="Pangilinan J."/>
            <person name="Park H.-J."/>
            <person name="Ramirez L."/>
            <person name="Alfaro M."/>
            <person name="Sun H."/>
            <person name="Tritt A."/>
            <person name="Yoshinaga Y."/>
            <person name="Zwiers L.-H."/>
            <person name="Turgeon B."/>
            <person name="Goodwin S."/>
            <person name="Spatafora J."/>
            <person name="Crous P."/>
            <person name="Grigoriev I."/>
        </authorList>
    </citation>
    <scope>NUCLEOTIDE SEQUENCE</scope>
    <source>
        <strain evidence="1">CBS 207.26</strain>
    </source>
</reference>
<organism evidence="1 2">
    <name type="scientific">Zopfia rhizophila CBS 207.26</name>
    <dbReference type="NCBI Taxonomy" id="1314779"/>
    <lineage>
        <taxon>Eukaryota</taxon>
        <taxon>Fungi</taxon>
        <taxon>Dikarya</taxon>
        <taxon>Ascomycota</taxon>
        <taxon>Pezizomycotina</taxon>
        <taxon>Dothideomycetes</taxon>
        <taxon>Dothideomycetes incertae sedis</taxon>
        <taxon>Zopfiaceae</taxon>
        <taxon>Zopfia</taxon>
    </lineage>
</organism>
<feature type="non-terminal residue" evidence="1">
    <location>
        <position position="1"/>
    </location>
</feature>
<evidence type="ECO:0000313" key="1">
    <source>
        <dbReference type="EMBL" id="KAF2179338.1"/>
    </source>
</evidence>
<dbReference type="AlphaFoldDB" id="A0A6A6DLN1"/>
<proteinExistence type="predicted"/>
<dbReference type="Proteomes" id="UP000800200">
    <property type="component" value="Unassembled WGS sequence"/>
</dbReference>
<feature type="non-terminal residue" evidence="1">
    <location>
        <position position="76"/>
    </location>
</feature>
<dbReference type="EMBL" id="ML994667">
    <property type="protein sequence ID" value="KAF2179338.1"/>
    <property type="molecule type" value="Genomic_DNA"/>
</dbReference>
<keyword evidence="2" id="KW-1185">Reference proteome</keyword>
<name>A0A6A6DLN1_9PEZI</name>
<accession>A0A6A6DLN1</accession>
<evidence type="ECO:0000313" key="2">
    <source>
        <dbReference type="Proteomes" id="UP000800200"/>
    </source>
</evidence>
<gene>
    <name evidence="1" type="ORF">K469DRAFT_510772</name>
</gene>
<protein>
    <submittedName>
        <fullName evidence="1">Uncharacterized protein</fullName>
    </submittedName>
</protein>
<sequence>NPARRVNTQLRYFKASIKVIRVLCFHEAKKPNVPNLKMELVKGQVIETCATYYHNIHFTYVYTFMTIGTEARAWKY</sequence>